<comment type="caution">
    <text evidence="2">The sequence shown here is derived from an EMBL/GenBank/DDBJ whole genome shotgun (WGS) entry which is preliminary data.</text>
</comment>
<evidence type="ECO:0000313" key="3">
    <source>
        <dbReference type="Proteomes" id="UP000054632"/>
    </source>
</evidence>
<gene>
    <name evidence="2" type="ORF">T4A_900</name>
</gene>
<reference evidence="2 3" key="1">
    <citation type="submission" date="2015-01" db="EMBL/GenBank/DDBJ databases">
        <title>Evolution of Trichinella species and genotypes.</title>
        <authorList>
            <person name="Korhonen P.K."/>
            <person name="Edoardo P."/>
            <person name="Giuseppe L.R."/>
            <person name="Gasser R.B."/>
        </authorList>
    </citation>
    <scope>NUCLEOTIDE SEQUENCE [LARGE SCALE GENOMIC DNA]</scope>
    <source>
        <strain evidence="2">ISS13</strain>
    </source>
</reference>
<evidence type="ECO:0000256" key="1">
    <source>
        <dbReference type="SAM" id="Phobius"/>
    </source>
</evidence>
<name>A0A0V1ELQ6_TRIPS</name>
<dbReference type="Proteomes" id="UP000054632">
    <property type="component" value="Unassembled WGS sequence"/>
</dbReference>
<dbReference type="AlphaFoldDB" id="A0A0V1ELQ6"/>
<keyword evidence="1" id="KW-0812">Transmembrane</keyword>
<evidence type="ECO:0000313" key="2">
    <source>
        <dbReference type="EMBL" id="KRY74727.1"/>
    </source>
</evidence>
<protein>
    <submittedName>
        <fullName evidence="2">Uncharacterized protein</fullName>
    </submittedName>
</protein>
<proteinExistence type="predicted"/>
<keyword evidence="1" id="KW-0472">Membrane</keyword>
<accession>A0A0V1ELQ6</accession>
<feature type="transmembrane region" description="Helical" evidence="1">
    <location>
        <begin position="37"/>
        <end position="62"/>
    </location>
</feature>
<organism evidence="2 3">
    <name type="scientific">Trichinella pseudospiralis</name>
    <name type="common">Parasitic roundworm</name>
    <dbReference type="NCBI Taxonomy" id="6337"/>
    <lineage>
        <taxon>Eukaryota</taxon>
        <taxon>Metazoa</taxon>
        <taxon>Ecdysozoa</taxon>
        <taxon>Nematoda</taxon>
        <taxon>Enoplea</taxon>
        <taxon>Dorylaimia</taxon>
        <taxon>Trichinellida</taxon>
        <taxon>Trichinellidae</taxon>
        <taxon>Trichinella</taxon>
    </lineage>
</organism>
<keyword evidence="1" id="KW-1133">Transmembrane helix</keyword>
<sequence length="150" mass="16532">MIPCFLLIPGYDGHVFLVSHNGDYKIFAPRFAFGCRLLFNMIVLCCFVWVCCLIFVTCAALLNNILDAQCCAVEQSHCLSISHGLEKQLSISRFRSVHTGTRKMVPDIGAHEIPEKVLVDIDSRTVAMEVGIRQGVCNNSPAESTSPENG</sequence>
<dbReference type="EMBL" id="JYDR01000023">
    <property type="protein sequence ID" value="KRY74727.1"/>
    <property type="molecule type" value="Genomic_DNA"/>
</dbReference>